<comment type="caution">
    <text evidence="2">The sequence shown here is derived from an EMBL/GenBank/DDBJ whole genome shotgun (WGS) entry which is preliminary data.</text>
</comment>
<gene>
    <name evidence="2" type="ORF">FO440_17985</name>
</gene>
<accession>A0A556MIF0</accession>
<keyword evidence="1" id="KW-0732">Signal</keyword>
<feature type="chain" id="PRO_5022221785" evidence="1">
    <location>
        <begin position="23"/>
        <end position="151"/>
    </location>
</feature>
<keyword evidence="3" id="KW-1185">Reference proteome</keyword>
<dbReference type="Pfam" id="PF02635">
    <property type="entry name" value="DsrE"/>
    <property type="match status" value="1"/>
</dbReference>
<dbReference type="Proteomes" id="UP000318733">
    <property type="component" value="Unassembled WGS sequence"/>
</dbReference>
<protein>
    <submittedName>
        <fullName evidence="2">Uncharacterized protein</fullName>
    </submittedName>
</protein>
<feature type="signal peptide" evidence="1">
    <location>
        <begin position="1"/>
        <end position="22"/>
    </location>
</feature>
<evidence type="ECO:0000313" key="2">
    <source>
        <dbReference type="EMBL" id="TSJ39633.1"/>
    </source>
</evidence>
<dbReference type="RefSeq" id="WP_144249670.1">
    <property type="nucleotide sequence ID" value="NZ_VLPK01000003.1"/>
</dbReference>
<dbReference type="OrthoDB" id="678766at2"/>
<dbReference type="SUPFAM" id="SSF75169">
    <property type="entry name" value="DsrEFH-like"/>
    <property type="match status" value="1"/>
</dbReference>
<reference evidence="2 3" key="1">
    <citation type="submission" date="2019-07" db="EMBL/GenBank/DDBJ databases">
        <authorList>
            <person name="Huq M.A."/>
        </authorList>
    </citation>
    <scope>NUCLEOTIDE SEQUENCE [LARGE SCALE GENOMIC DNA]</scope>
    <source>
        <strain evidence="2 3">MAH-19</strain>
    </source>
</reference>
<organism evidence="2 3">
    <name type="scientific">Mucilaginibacter corticis</name>
    <dbReference type="NCBI Taxonomy" id="2597670"/>
    <lineage>
        <taxon>Bacteria</taxon>
        <taxon>Pseudomonadati</taxon>
        <taxon>Bacteroidota</taxon>
        <taxon>Sphingobacteriia</taxon>
        <taxon>Sphingobacteriales</taxon>
        <taxon>Sphingobacteriaceae</taxon>
        <taxon>Mucilaginibacter</taxon>
    </lineage>
</organism>
<dbReference type="Gene3D" id="3.40.1260.10">
    <property type="entry name" value="DsrEFH-like"/>
    <property type="match status" value="1"/>
</dbReference>
<dbReference type="InterPro" id="IPR027396">
    <property type="entry name" value="DsrEFH-like"/>
</dbReference>
<sequence>MKNLFKYFAILIAVASFKSASAQTKGSDFKGAEATKAHYKALYFVDDTASAKIKMTLRNINNALEDPRIKGKVEIELVAFAGGYTMFLKSNPYQETLLALQAKGVILAECENTIKERKIDKATLFDFIGYVPSGNGEIIIRGNEGWTIVHP</sequence>
<dbReference type="PANTHER" id="PTHR37691">
    <property type="entry name" value="BLR3518 PROTEIN"/>
    <property type="match status" value="1"/>
</dbReference>
<dbReference type="AlphaFoldDB" id="A0A556MIF0"/>
<dbReference type="PANTHER" id="PTHR37691:SF1">
    <property type="entry name" value="BLR3518 PROTEIN"/>
    <property type="match status" value="1"/>
</dbReference>
<dbReference type="InterPro" id="IPR003787">
    <property type="entry name" value="Sulphur_relay_DsrE/F-like"/>
</dbReference>
<dbReference type="EMBL" id="VLPK01000003">
    <property type="protein sequence ID" value="TSJ39633.1"/>
    <property type="molecule type" value="Genomic_DNA"/>
</dbReference>
<evidence type="ECO:0000313" key="3">
    <source>
        <dbReference type="Proteomes" id="UP000318733"/>
    </source>
</evidence>
<proteinExistence type="predicted"/>
<evidence type="ECO:0000256" key="1">
    <source>
        <dbReference type="SAM" id="SignalP"/>
    </source>
</evidence>
<name>A0A556MIF0_9SPHI</name>